<dbReference type="SUPFAM" id="SSF103473">
    <property type="entry name" value="MFS general substrate transporter"/>
    <property type="match status" value="1"/>
</dbReference>
<evidence type="ECO:0000256" key="5">
    <source>
        <dbReference type="ARBA" id="ARBA00023136"/>
    </source>
</evidence>
<proteinExistence type="predicted"/>
<protein>
    <submittedName>
        <fullName evidence="7">Transporter</fullName>
    </submittedName>
</protein>
<dbReference type="EMBL" id="BDCX01000011">
    <property type="protein sequence ID" value="GAT68874.1"/>
    <property type="molecule type" value="Genomic_DNA"/>
</dbReference>
<evidence type="ECO:0000256" key="2">
    <source>
        <dbReference type="ARBA" id="ARBA00022475"/>
    </source>
</evidence>
<keyword evidence="5 6" id="KW-0472">Membrane</keyword>
<dbReference type="Gene3D" id="1.20.1250.20">
    <property type="entry name" value="MFS general substrate transporter like domains"/>
    <property type="match status" value="1"/>
</dbReference>
<evidence type="ECO:0000313" key="8">
    <source>
        <dbReference type="Proteomes" id="UP000077701"/>
    </source>
</evidence>
<keyword evidence="4 6" id="KW-1133">Transmembrane helix</keyword>
<reference evidence="7 8" key="1">
    <citation type="journal article" date="2016" name="Genome Announc.">
        <title>Draft Genome Sequence of Planomonospora sphaerica JCM9374, a Rare Actinomycete.</title>
        <authorList>
            <person name="Dohra H."/>
            <person name="Suzuki T."/>
            <person name="Inoue Y."/>
            <person name="Kodani S."/>
        </authorList>
    </citation>
    <scope>NUCLEOTIDE SEQUENCE [LARGE SCALE GENOMIC DNA]</scope>
    <source>
        <strain evidence="7 8">JCM 9374</strain>
    </source>
</reference>
<evidence type="ECO:0000256" key="6">
    <source>
        <dbReference type="SAM" id="Phobius"/>
    </source>
</evidence>
<reference evidence="8" key="2">
    <citation type="submission" date="2016-04" db="EMBL/GenBank/DDBJ databases">
        <title>Planomonospora sphaerica JCM9374 whole genome shotgun sequence.</title>
        <authorList>
            <person name="Suzuki T."/>
            <person name="Dohra H."/>
            <person name="Kodani S."/>
        </authorList>
    </citation>
    <scope>NUCLEOTIDE SEQUENCE [LARGE SCALE GENOMIC DNA]</scope>
    <source>
        <strain evidence="8">JCM 9374</strain>
    </source>
</reference>
<dbReference type="InterPro" id="IPR011701">
    <property type="entry name" value="MFS"/>
</dbReference>
<dbReference type="GO" id="GO:0022857">
    <property type="term" value="F:transmembrane transporter activity"/>
    <property type="evidence" value="ECO:0007669"/>
    <property type="project" value="InterPro"/>
</dbReference>
<feature type="transmembrane region" description="Helical" evidence="6">
    <location>
        <begin position="259"/>
        <end position="283"/>
    </location>
</feature>
<feature type="transmembrane region" description="Helical" evidence="6">
    <location>
        <begin position="314"/>
        <end position="337"/>
    </location>
</feature>
<feature type="transmembrane region" description="Helical" evidence="6">
    <location>
        <begin position="149"/>
        <end position="172"/>
    </location>
</feature>
<name>A0A161LJ39_9ACTN</name>
<dbReference type="Pfam" id="PF07690">
    <property type="entry name" value="MFS_1"/>
    <property type="match status" value="1"/>
</dbReference>
<dbReference type="Proteomes" id="UP000077701">
    <property type="component" value="Unassembled WGS sequence"/>
</dbReference>
<evidence type="ECO:0000256" key="1">
    <source>
        <dbReference type="ARBA" id="ARBA00004651"/>
    </source>
</evidence>
<dbReference type="InterPro" id="IPR036259">
    <property type="entry name" value="MFS_trans_sf"/>
</dbReference>
<keyword evidence="2" id="KW-1003">Cell membrane</keyword>
<evidence type="ECO:0000256" key="3">
    <source>
        <dbReference type="ARBA" id="ARBA00022692"/>
    </source>
</evidence>
<organism evidence="7 8">
    <name type="scientific">Planomonospora sphaerica</name>
    <dbReference type="NCBI Taxonomy" id="161355"/>
    <lineage>
        <taxon>Bacteria</taxon>
        <taxon>Bacillati</taxon>
        <taxon>Actinomycetota</taxon>
        <taxon>Actinomycetes</taxon>
        <taxon>Streptosporangiales</taxon>
        <taxon>Streptosporangiaceae</taxon>
        <taxon>Planomonospora</taxon>
    </lineage>
</organism>
<dbReference type="STRING" id="161355.PS9374_04539"/>
<keyword evidence="3 6" id="KW-0812">Transmembrane</keyword>
<evidence type="ECO:0000256" key="4">
    <source>
        <dbReference type="ARBA" id="ARBA00022989"/>
    </source>
</evidence>
<feature type="transmembrane region" description="Helical" evidence="6">
    <location>
        <begin position="226"/>
        <end position="247"/>
    </location>
</feature>
<gene>
    <name evidence="7" type="ORF">PS9374_04539</name>
</gene>
<feature type="transmembrane region" description="Helical" evidence="6">
    <location>
        <begin position="380"/>
        <end position="398"/>
    </location>
</feature>
<comment type="caution">
    <text evidence="7">The sequence shown here is derived from an EMBL/GenBank/DDBJ whole genome shotgun (WGS) entry which is preliminary data.</text>
</comment>
<dbReference type="AlphaFoldDB" id="A0A161LJ39"/>
<keyword evidence="8" id="KW-1185">Reference proteome</keyword>
<accession>A0A161LJ39</accession>
<feature type="transmembrane region" description="Helical" evidence="6">
    <location>
        <begin position="290"/>
        <end position="308"/>
    </location>
</feature>
<dbReference type="PANTHER" id="PTHR23513">
    <property type="entry name" value="INTEGRAL MEMBRANE EFFLUX PROTEIN-RELATED"/>
    <property type="match status" value="1"/>
</dbReference>
<evidence type="ECO:0000313" key="7">
    <source>
        <dbReference type="EMBL" id="GAT68874.1"/>
    </source>
</evidence>
<comment type="subcellular location">
    <subcellularLocation>
        <location evidence="1">Cell membrane</location>
        <topology evidence="1">Multi-pass membrane protein</topology>
    </subcellularLocation>
</comment>
<feature type="transmembrane region" description="Helical" evidence="6">
    <location>
        <begin position="23"/>
        <end position="45"/>
    </location>
</feature>
<feature type="transmembrane region" description="Helical" evidence="6">
    <location>
        <begin position="51"/>
        <end position="72"/>
    </location>
</feature>
<dbReference type="PANTHER" id="PTHR23513:SF11">
    <property type="entry name" value="STAPHYLOFERRIN A TRANSPORTER"/>
    <property type="match status" value="1"/>
</dbReference>
<dbReference type="GO" id="GO:0005886">
    <property type="term" value="C:plasma membrane"/>
    <property type="evidence" value="ECO:0007669"/>
    <property type="project" value="UniProtKB-SubCell"/>
</dbReference>
<sequence>MIPRRLAGSVELLRSNAPYRRYAAARLSSTLGTTVAPLGLAFAVIAGGGGAGALSGVLLAELLAFLAVTPVAGVLADRLPRKRIIIAAQVANACLQTVAAVLVATGTATVAALAGLGVIAGATAACFQPAMKSVLAALVAPEALVEANALIQIGGNLVAIGGPALAGLVIAVGGAHWVLAWDAFTYAVAAVVFRTLRLPPADRARRRPRFWTDLTEGWTAFTGRRWLWVLTMLSMVTSACWAALTVLGPIYSVRYLDGAISWGLINSSIGIGLITGSVTALLLRPARVGVVVCAAAIPEGLLLVSLAAGAPLPVIAVAAGATGAAGTIQLVTWMSFLQRTIPDVQLSRILATTAALGTLLTPVSYALAGPLSELAGVRPVLWGCAALALSGAAVAACVRDVRHATPGSGPAPAPSPRPVPLD</sequence>
<feature type="transmembrane region" description="Helical" evidence="6">
    <location>
        <begin position="349"/>
        <end position="368"/>
    </location>
</feature>
<dbReference type="CDD" id="cd06173">
    <property type="entry name" value="MFS_MefA_like"/>
    <property type="match status" value="1"/>
</dbReference>